<keyword evidence="4 7" id="KW-0812">Transmembrane</keyword>
<dbReference type="EMBL" id="BRYB01001913">
    <property type="protein sequence ID" value="GMI36233.1"/>
    <property type="molecule type" value="Genomic_DNA"/>
</dbReference>
<evidence type="ECO:0000259" key="8">
    <source>
        <dbReference type="PROSITE" id="PS50850"/>
    </source>
</evidence>
<organism evidence="9 10">
    <name type="scientific">Tetraparma gracilis</name>
    <dbReference type="NCBI Taxonomy" id="2962635"/>
    <lineage>
        <taxon>Eukaryota</taxon>
        <taxon>Sar</taxon>
        <taxon>Stramenopiles</taxon>
        <taxon>Ochrophyta</taxon>
        <taxon>Bolidophyceae</taxon>
        <taxon>Parmales</taxon>
        <taxon>Triparmaceae</taxon>
        <taxon>Tetraparma</taxon>
    </lineage>
</organism>
<keyword evidence="5 7" id="KW-1133">Transmembrane helix</keyword>
<dbReference type="InterPro" id="IPR036259">
    <property type="entry name" value="MFS_trans_sf"/>
</dbReference>
<evidence type="ECO:0000256" key="3">
    <source>
        <dbReference type="ARBA" id="ARBA00022448"/>
    </source>
</evidence>
<dbReference type="PROSITE" id="PS00217">
    <property type="entry name" value="SUGAR_TRANSPORT_2"/>
    <property type="match status" value="1"/>
</dbReference>
<feature type="domain" description="Major facilitator superfamily (MFS) profile" evidence="8">
    <location>
        <begin position="9"/>
        <end position="224"/>
    </location>
</feature>
<feature type="transmembrane region" description="Helical" evidence="7">
    <location>
        <begin position="143"/>
        <end position="162"/>
    </location>
</feature>
<dbReference type="SUPFAM" id="SSF103473">
    <property type="entry name" value="MFS general substrate transporter"/>
    <property type="match status" value="1"/>
</dbReference>
<comment type="caution">
    <text evidence="9">The sequence shown here is derived from an EMBL/GenBank/DDBJ whole genome shotgun (WGS) entry which is preliminary data.</text>
</comment>
<feature type="non-terminal residue" evidence="9">
    <location>
        <position position="1"/>
    </location>
</feature>
<dbReference type="PANTHER" id="PTHR48020">
    <property type="entry name" value="PROTON MYO-INOSITOL COTRANSPORTER"/>
    <property type="match status" value="1"/>
</dbReference>
<evidence type="ECO:0000256" key="2">
    <source>
        <dbReference type="ARBA" id="ARBA00010992"/>
    </source>
</evidence>
<accession>A0ABQ6MYF8</accession>
<evidence type="ECO:0000313" key="10">
    <source>
        <dbReference type="Proteomes" id="UP001165060"/>
    </source>
</evidence>
<gene>
    <name evidence="9" type="ORF">TeGR_g8878</name>
</gene>
<feature type="transmembrane region" description="Helical" evidence="7">
    <location>
        <begin position="45"/>
        <end position="62"/>
    </location>
</feature>
<dbReference type="InterPro" id="IPR020846">
    <property type="entry name" value="MFS_dom"/>
</dbReference>
<name>A0ABQ6MYF8_9STRA</name>
<dbReference type="Proteomes" id="UP001165060">
    <property type="component" value="Unassembled WGS sequence"/>
</dbReference>
<dbReference type="InterPro" id="IPR005828">
    <property type="entry name" value="MFS_sugar_transport-like"/>
</dbReference>
<evidence type="ECO:0000256" key="6">
    <source>
        <dbReference type="ARBA" id="ARBA00023136"/>
    </source>
</evidence>
<proteinExistence type="inferred from homology"/>
<evidence type="ECO:0000256" key="4">
    <source>
        <dbReference type="ARBA" id="ARBA00022692"/>
    </source>
</evidence>
<evidence type="ECO:0000256" key="5">
    <source>
        <dbReference type="ARBA" id="ARBA00022989"/>
    </source>
</evidence>
<dbReference type="PROSITE" id="PS50850">
    <property type="entry name" value="MFS"/>
    <property type="match status" value="1"/>
</dbReference>
<evidence type="ECO:0000256" key="7">
    <source>
        <dbReference type="SAM" id="Phobius"/>
    </source>
</evidence>
<protein>
    <recommendedName>
        <fullName evidence="8">Major facilitator superfamily (MFS) profile domain-containing protein</fullName>
    </recommendedName>
</protein>
<keyword evidence="6 7" id="KW-0472">Membrane</keyword>
<comment type="subcellular location">
    <subcellularLocation>
        <location evidence="1">Membrane</location>
        <topology evidence="1">Multi-pass membrane protein</topology>
    </subcellularLocation>
</comment>
<dbReference type="InterPro" id="IPR050814">
    <property type="entry name" value="Myo-inositol_Transporter"/>
</dbReference>
<keyword evidence="10" id="KW-1185">Reference proteome</keyword>
<feature type="transmembrane region" description="Helical" evidence="7">
    <location>
        <begin position="74"/>
        <end position="92"/>
    </location>
</feature>
<sequence length="224" mass="23233">PPSLLPPPSVLSASLSSLSTGYNTGVLAGALLFLKPLHKPSPLEVGALVTASTLGAVAGSSLSPPLLRRGRVPALRWTGYLFLLSSLLCASVPTPAGAPLVPLALSRLLAGAAMGASSPAVPLYVAETSPVEKRGAYATVPQFMISLGILLSYVSSLCVLSLRGPDWRLMFALGALPAGLQVALTYGERVLPETPRFLLGRGDRKGAERSLKLLRQGTKDVGEE</sequence>
<dbReference type="PANTHER" id="PTHR48020:SF12">
    <property type="entry name" value="PROTON MYO-INOSITOL COTRANSPORTER"/>
    <property type="match status" value="1"/>
</dbReference>
<dbReference type="Gene3D" id="1.20.1250.20">
    <property type="entry name" value="MFS general substrate transporter like domains"/>
    <property type="match status" value="1"/>
</dbReference>
<dbReference type="Pfam" id="PF00083">
    <property type="entry name" value="Sugar_tr"/>
    <property type="match status" value="1"/>
</dbReference>
<comment type="similarity">
    <text evidence="2">Belongs to the major facilitator superfamily. Sugar transporter (TC 2.A.1.1) family.</text>
</comment>
<feature type="non-terminal residue" evidence="9">
    <location>
        <position position="224"/>
    </location>
</feature>
<evidence type="ECO:0000313" key="9">
    <source>
        <dbReference type="EMBL" id="GMI36233.1"/>
    </source>
</evidence>
<reference evidence="9 10" key="1">
    <citation type="journal article" date="2023" name="Commun. Biol.">
        <title>Genome analysis of Parmales, the sister group of diatoms, reveals the evolutionary specialization of diatoms from phago-mixotrophs to photoautotrophs.</title>
        <authorList>
            <person name="Ban H."/>
            <person name="Sato S."/>
            <person name="Yoshikawa S."/>
            <person name="Yamada K."/>
            <person name="Nakamura Y."/>
            <person name="Ichinomiya M."/>
            <person name="Sato N."/>
            <person name="Blanc-Mathieu R."/>
            <person name="Endo H."/>
            <person name="Kuwata A."/>
            <person name="Ogata H."/>
        </authorList>
    </citation>
    <scope>NUCLEOTIDE SEQUENCE [LARGE SCALE GENOMIC DNA]</scope>
</reference>
<dbReference type="InterPro" id="IPR005829">
    <property type="entry name" value="Sugar_transporter_CS"/>
</dbReference>
<evidence type="ECO:0000256" key="1">
    <source>
        <dbReference type="ARBA" id="ARBA00004141"/>
    </source>
</evidence>
<keyword evidence="3" id="KW-0813">Transport</keyword>